<gene>
    <name evidence="2" type="ORF">ACA1_208490</name>
</gene>
<dbReference type="VEuPathDB" id="AmoebaDB:ACA1_208490"/>
<organism evidence="2 3">
    <name type="scientific">Acanthamoeba castellanii (strain ATCC 30010 / Neff)</name>
    <dbReference type="NCBI Taxonomy" id="1257118"/>
    <lineage>
        <taxon>Eukaryota</taxon>
        <taxon>Amoebozoa</taxon>
        <taxon>Discosea</taxon>
        <taxon>Longamoebia</taxon>
        <taxon>Centramoebida</taxon>
        <taxon>Acanthamoebidae</taxon>
        <taxon>Acanthamoeba</taxon>
    </lineage>
</organism>
<name>L8H0S6_ACACF</name>
<sequence length="373" mass="39103">MIKPALTLLLLVLTVHLAASAYVRSDIVGNRPGLPQQNSSLIQASTFDATLVNPWGLAFGPTTPAWIAANGASTLALISGSGSVSSLKVAVGTDTPTGLVFNPYATDFTIPSASSTSTSGSSMMNLTGGTPSLFITATEQGNIWAWGATLSSLTSAVRVASSPSSVFKGLAIAANGTARFLYAADFANREVVVFDSAFRRINMTGRFVDPDIPSDFSPFNVANILGDIFVAYAQQNASTPGEEQTGTSLGFISVFDPSGRLVRRFASRDVLDAPWGMVLAPLSFGEFGGSLLVGNFGDGRMWAFDLATGQRRGQLRTTDNREIVAEGLWGMAFGNGAMNQPTNTLFFNAGINDEADGLFGRIEPAPSNATRSA</sequence>
<protein>
    <recommendedName>
        <fullName evidence="4">TIGR03118 family protein</fullName>
    </recommendedName>
</protein>
<dbReference type="Gene3D" id="2.130.10.10">
    <property type="entry name" value="YVTN repeat-like/Quinoprotein amine dehydrogenase"/>
    <property type="match status" value="1"/>
</dbReference>
<feature type="signal peptide" evidence="1">
    <location>
        <begin position="1"/>
        <end position="20"/>
    </location>
</feature>
<dbReference type="InterPro" id="IPR017549">
    <property type="entry name" value="APMV_L690"/>
</dbReference>
<dbReference type="GeneID" id="14918660"/>
<evidence type="ECO:0000313" key="2">
    <source>
        <dbReference type="EMBL" id="ELR17971.1"/>
    </source>
</evidence>
<proteinExistence type="predicted"/>
<dbReference type="RefSeq" id="XP_004339988.1">
    <property type="nucleotide sequence ID" value="XM_004339940.1"/>
</dbReference>
<evidence type="ECO:0008006" key="4">
    <source>
        <dbReference type="Google" id="ProtNLM"/>
    </source>
</evidence>
<feature type="chain" id="PRO_5003990610" description="TIGR03118 family protein" evidence="1">
    <location>
        <begin position="21"/>
        <end position="373"/>
    </location>
</feature>
<reference evidence="2 3" key="1">
    <citation type="journal article" date="2013" name="Genome Biol.">
        <title>Genome of Acanthamoeba castellanii highlights extensive lateral gene transfer and early evolution of tyrosine kinase signaling.</title>
        <authorList>
            <person name="Clarke M."/>
            <person name="Lohan A.J."/>
            <person name="Liu B."/>
            <person name="Lagkouvardos I."/>
            <person name="Roy S."/>
            <person name="Zafar N."/>
            <person name="Bertelli C."/>
            <person name="Schilde C."/>
            <person name="Kianianmomeni A."/>
            <person name="Burglin T.R."/>
            <person name="Frech C."/>
            <person name="Turcotte B."/>
            <person name="Kopec K.O."/>
            <person name="Synnott J.M."/>
            <person name="Choo C."/>
            <person name="Paponov I."/>
            <person name="Finkler A."/>
            <person name="Soon Heng Tan C."/>
            <person name="Hutchins A.P."/>
            <person name="Weinmeier T."/>
            <person name="Rattei T."/>
            <person name="Chu J.S."/>
            <person name="Gimenez G."/>
            <person name="Irimia M."/>
            <person name="Rigden D.J."/>
            <person name="Fitzpatrick D.A."/>
            <person name="Lorenzo-Morales J."/>
            <person name="Bateman A."/>
            <person name="Chiu C.H."/>
            <person name="Tang P."/>
            <person name="Hegemann P."/>
            <person name="Fromm H."/>
            <person name="Raoult D."/>
            <person name="Greub G."/>
            <person name="Miranda-Saavedra D."/>
            <person name="Chen N."/>
            <person name="Nash P."/>
            <person name="Ginger M.L."/>
            <person name="Horn M."/>
            <person name="Schaap P."/>
            <person name="Caler L."/>
            <person name="Loftus B."/>
        </authorList>
    </citation>
    <scope>NUCLEOTIDE SEQUENCE [LARGE SCALE GENOMIC DNA]</scope>
    <source>
        <strain evidence="2 3">Neff</strain>
    </source>
</reference>
<dbReference type="NCBIfam" id="TIGR03118">
    <property type="entry name" value="PEPCTERM_chp_1"/>
    <property type="match status" value="1"/>
</dbReference>
<accession>L8H0S6</accession>
<keyword evidence="1" id="KW-0732">Signal</keyword>
<dbReference type="Proteomes" id="UP000011083">
    <property type="component" value="Unassembled WGS sequence"/>
</dbReference>
<evidence type="ECO:0000256" key="1">
    <source>
        <dbReference type="SAM" id="SignalP"/>
    </source>
</evidence>
<keyword evidence="3" id="KW-1185">Reference proteome</keyword>
<dbReference type="KEGG" id="acan:ACA1_208490"/>
<dbReference type="AlphaFoldDB" id="L8H0S6"/>
<dbReference type="InterPro" id="IPR015943">
    <property type="entry name" value="WD40/YVTN_repeat-like_dom_sf"/>
</dbReference>
<dbReference type="SUPFAM" id="SSF101898">
    <property type="entry name" value="NHL repeat"/>
    <property type="match status" value="1"/>
</dbReference>
<evidence type="ECO:0000313" key="3">
    <source>
        <dbReference type="Proteomes" id="UP000011083"/>
    </source>
</evidence>
<dbReference type="EMBL" id="KB007966">
    <property type="protein sequence ID" value="ELR17971.1"/>
    <property type="molecule type" value="Genomic_DNA"/>
</dbReference>